<sequence length="361" mass="41271">MRYFIFLLMMFGGNIFAEEIRPLLQGDDWRKGIAQDLRNEEGLQNALFNLRRIEASSSIAYVCGLMKDKNDNFLPDEHNQYHLYDRIMMWGYKGTWISAVRFDREIDLPQDVHCFYGKEVALQVTRLEATVASQGRKTLCQPVKADEPLRSEILNDLRRNYVGDSNSLTLNGPLPTVKFKVDELCATENYAHFMGEPTDDAESVYHHDGDEFTRLDVILKKSADGAWHLMPEGRLLTQQAKVDAVGYYYYGMLREQDLAQLAQVCFVEGDTVNITGTLQQQGEEWTVTPDTPLACVRDVDISQAGWNQRMQLVLTRQEKELLKDLPGKKVQVSGDIFLALSTAHHTPLLLDNIFRLKELSK</sequence>
<evidence type="ECO:0000313" key="2">
    <source>
        <dbReference type="EMBL" id="QST72857.1"/>
    </source>
</evidence>
<feature type="domain" description="DUF4431" evidence="1">
    <location>
        <begin position="310"/>
        <end position="356"/>
    </location>
</feature>
<dbReference type="Proteomes" id="UP000663211">
    <property type="component" value="Chromosome"/>
</dbReference>
<evidence type="ECO:0000259" key="1">
    <source>
        <dbReference type="Pfam" id="PF14485"/>
    </source>
</evidence>
<name>A0ABD7E8W3_ESCAL</name>
<dbReference type="AlphaFoldDB" id="A0ABD7E8W3"/>
<evidence type="ECO:0000313" key="3">
    <source>
        <dbReference type="Proteomes" id="UP000663211"/>
    </source>
</evidence>
<gene>
    <name evidence="2" type="ORF">JRC44_18940</name>
</gene>
<proteinExistence type="predicted"/>
<protein>
    <submittedName>
        <fullName evidence="2">DUF4431 domain-containing protein</fullName>
    </submittedName>
</protein>
<reference evidence="2 3" key="1">
    <citation type="submission" date="2021-03" db="EMBL/GenBank/DDBJ databases">
        <title>Comparative genomics of Chinese and international isolates of Escherichia albertii: population structure and evolution of virulence and antimicrobial resistance.</title>
        <authorList>
            <person name="Wang H."/>
            <person name="Xiong Y."/>
            <person name="Luo L."/>
        </authorList>
    </citation>
    <scope>NUCLEOTIDE SEQUENCE [LARGE SCALE GENOMIC DNA]</scope>
    <source>
        <strain evidence="2 3">Sample 165</strain>
    </source>
</reference>
<dbReference type="EMBL" id="CP070296">
    <property type="protein sequence ID" value="QST72857.1"/>
    <property type="molecule type" value="Genomic_DNA"/>
</dbReference>
<dbReference type="InterPro" id="IPR027826">
    <property type="entry name" value="DUF4431"/>
</dbReference>
<accession>A0ABD7E8W3</accession>
<dbReference type="Pfam" id="PF14485">
    <property type="entry name" value="DUF4431"/>
    <property type="match status" value="1"/>
</dbReference>
<dbReference type="RefSeq" id="WP_137648933.1">
    <property type="nucleotide sequence ID" value="NZ_BJWR01000174.1"/>
</dbReference>
<organism evidence="2 3">
    <name type="scientific">Escherichia albertii</name>
    <dbReference type="NCBI Taxonomy" id="208962"/>
    <lineage>
        <taxon>Bacteria</taxon>
        <taxon>Pseudomonadati</taxon>
        <taxon>Pseudomonadota</taxon>
        <taxon>Gammaproteobacteria</taxon>
        <taxon>Enterobacterales</taxon>
        <taxon>Enterobacteriaceae</taxon>
        <taxon>Escherichia</taxon>
    </lineage>
</organism>